<evidence type="ECO:0000313" key="7">
    <source>
        <dbReference type="Proteomes" id="UP000194236"/>
    </source>
</evidence>
<keyword evidence="3 5" id="KW-1133">Transmembrane helix</keyword>
<dbReference type="Proteomes" id="UP000194236">
    <property type="component" value="Unassembled WGS sequence"/>
</dbReference>
<dbReference type="AlphaFoldDB" id="A0A1Y3BFW0"/>
<protein>
    <submittedName>
        <fullName evidence="6">Mitochondrial import inner membrane translocase subunit Tim23-like</fullName>
    </submittedName>
</protein>
<evidence type="ECO:0000256" key="2">
    <source>
        <dbReference type="ARBA" id="ARBA00022692"/>
    </source>
</evidence>
<feature type="transmembrane region" description="Helical" evidence="5">
    <location>
        <begin position="183"/>
        <end position="201"/>
    </location>
</feature>
<dbReference type="PANTHER" id="PTHR15371:SF0">
    <property type="entry name" value="SD19278P"/>
    <property type="match status" value="1"/>
</dbReference>
<dbReference type="GO" id="GO:0030150">
    <property type="term" value="P:protein import into mitochondrial matrix"/>
    <property type="evidence" value="ECO:0007669"/>
    <property type="project" value="TreeGrafter"/>
</dbReference>
<dbReference type="Pfam" id="PF02466">
    <property type="entry name" value="Tim17"/>
    <property type="match status" value="1"/>
</dbReference>
<comment type="subcellular location">
    <subcellularLocation>
        <location evidence="1">Membrane</location>
        <topology evidence="1">Multi-pass membrane protein</topology>
    </subcellularLocation>
</comment>
<organism evidence="6 7">
    <name type="scientific">Euroglyphus maynei</name>
    <name type="common">Mayne's house dust mite</name>
    <dbReference type="NCBI Taxonomy" id="6958"/>
    <lineage>
        <taxon>Eukaryota</taxon>
        <taxon>Metazoa</taxon>
        <taxon>Ecdysozoa</taxon>
        <taxon>Arthropoda</taxon>
        <taxon>Chelicerata</taxon>
        <taxon>Arachnida</taxon>
        <taxon>Acari</taxon>
        <taxon>Acariformes</taxon>
        <taxon>Sarcoptiformes</taxon>
        <taxon>Astigmata</taxon>
        <taxon>Psoroptidia</taxon>
        <taxon>Analgoidea</taxon>
        <taxon>Pyroglyphidae</taxon>
        <taxon>Pyroglyphinae</taxon>
        <taxon>Euroglyphus</taxon>
    </lineage>
</organism>
<feature type="transmembrane region" description="Helical" evidence="5">
    <location>
        <begin position="65"/>
        <end position="86"/>
    </location>
</feature>
<gene>
    <name evidence="6" type="ORF">BLA29_005493</name>
</gene>
<evidence type="ECO:0000256" key="4">
    <source>
        <dbReference type="ARBA" id="ARBA00023136"/>
    </source>
</evidence>
<keyword evidence="7" id="KW-1185">Reference proteome</keyword>
<evidence type="ECO:0000256" key="3">
    <source>
        <dbReference type="ARBA" id="ARBA00022989"/>
    </source>
</evidence>
<feature type="non-terminal residue" evidence="6">
    <location>
        <position position="208"/>
    </location>
</feature>
<evidence type="ECO:0000256" key="5">
    <source>
        <dbReference type="SAM" id="Phobius"/>
    </source>
</evidence>
<sequence>MDSSIMDNTINSLSGLNLQSSNKSPFYSPFLQVDPNIFRSPDVISSEFIFPDGGTKPSRGRFEMAFSQIGGSIMTGAVIGGAIGTYKGLREVAQMKESVAIKRSHLLNFVTRNGASIANTFGSITLVYSVIGVALSFVQDDHDDINTIISATTTGTLYGAISKSKAMDNVQGSLLTRMRLKRAGFGLIFGALASAGLILLLNPDSKMI</sequence>
<keyword evidence="2 5" id="KW-0812">Transmembrane</keyword>
<dbReference type="GO" id="GO:0005744">
    <property type="term" value="C:TIM23 mitochondrial import inner membrane translocase complex"/>
    <property type="evidence" value="ECO:0007669"/>
    <property type="project" value="TreeGrafter"/>
</dbReference>
<accession>A0A1Y3BFW0</accession>
<dbReference type="PANTHER" id="PTHR15371">
    <property type="entry name" value="TIM23"/>
    <property type="match status" value="1"/>
</dbReference>
<dbReference type="GO" id="GO:0008320">
    <property type="term" value="F:protein transmembrane transporter activity"/>
    <property type="evidence" value="ECO:0007669"/>
    <property type="project" value="TreeGrafter"/>
</dbReference>
<comment type="caution">
    <text evidence="6">The sequence shown here is derived from an EMBL/GenBank/DDBJ whole genome shotgun (WGS) entry which is preliminary data.</text>
</comment>
<evidence type="ECO:0000313" key="6">
    <source>
        <dbReference type="EMBL" id="OTF79831.1"/>
    </source>
</evidence>
<dbReference type="InterPro" id="IPR045238">
    <property type="entry name" value="Tim23-like"/>
</dbReference>
<reference evidence="6 7" key="1">
    <citation type="submission" date="2017-03" db="EMBL/GenBank/DDBJ databases">
        <title>Genome Survey of Euroglyphus maynei.</title>
        <authorList>
            <person name="Arlian L.G."/>
            <person name="Morgan M.S."/>
            <person name="Rider S.D."/>
        </authorList>
    </citation>
    <scope>NUCLEOTIDE SEQUENCE [LARGE SCALE GENOMIC DNA]</scope>
    <source>
        <strain evidence="6">Arlian Lab</strain>
        <tissue evidence="6">Whole body</tissue>
    </source>
</reference>
<evidence type="ECO:0000256" key="1">
    <source>
        <dbReference type="ARBA" id="ARBA00004141"/>
    </source>
</evidence>
<name>A0A1Y3BFW0_EURMA</name>
<keyword evidence="4 5" id="KW-0472">Membrane</keyword>
<dbReference type="OrthoDB" id="159299at2759"/>
<proteinExistence type="predicted"/>
<dbReference type="EMBL" id="MUJZ01021170">
    <property type="protein sequence ID" value="OTF79831.1"/>
    <property type="molecule type" value="Genomic_DNA"/>
</dbReference>